<dbReference type="OrthoDB" id="407355at2759"/>
<dbReference type="InterPro" id="IPR002509">
    <property type="entry name" value="NODB_dom"/>
</dbReference>
<dbReference type="GeneID" id="42001332"/>
<dbReference type="Gene3D" id="3.20.20.370">
    <property type="entry name" value="Glycoside hydrolase/deacetylase"/>
    <property type="match status" value="1"/>
</dbReference>
<dbReference type="Gene3D" id="3.30.60.10">
    <property type="entry name" value="Endochitinase-like"/>
    <property type="match status" value="2"/>
</dbReference>
<dbReference type="EMBL" id="QEAO01000001">
    <property type="protein sequence ID" value="TPX38107.1"/>
    <property type="molecule type" value="Genomic_DNA"/>
</dbReference>
<dbReference type="RefSeq" id="XP_031027822.1">
    <property type="nucleotide sequence ID" value="XM_031166035.1"/>
</dbReference>
<feature type="disulfide bond" evidence="4">
    <location>
        <begin position="568"/>
        <end position="582"/>
    </location>
</feature>
<feature type="region of interest" description="Disordered" evidence="5">
    <location>
        <begin position="483"/>
        <end position="502"/>
    </location>
</feature>
<evidence type="ECO:0000256" key="2">
    <source>
        <dbReference type="ARBA" id="ARBA00022723"/>
    </source>
</evidence>
<name>A0A507CAM6_9FUNG</name>
<dbReference type="SUPFAM" id="SSF57016">
    <property type="entry name" value="Plant lectins/antimicrobial peptides"/>
    <property type="match status" value="2"/>
</dbReference>
<dbReference type="GO" id="GO:0004099">
    <property type="term" value="F:chitin deacetylase activity"/>
    <property type="evidence" value="ECO:0007669"/>
    <property type="project" value="TreeGrafter"/>
</dbReference>
<keyword evidence="3" id="KW-0378">Hydrolase</keyword>
<dbReference type="Pfam" id="PF01522">
    <property type="entry name" value="Polysacc_deac_1"/>
    <property type="match status" value="1"/>
</dbReference>
<dbReference type="GO" id="GO:0009272">
    <property type="term" value="P:fungal-type cell wall biogenesis"/>
    <property type="evidence" value="ECO:0007669"/>
    <property type="project" value="UniProtKB-ARBA"/>
</dbReference>
<dbReference type="InterPro" id="IPR011330">
    <property type="entry name" value="Glyco_hydro/deAcase_b/a-brl"/>
</dbReference>
<dbReference type="CDD" id="cd11618">
    <property type="entry name" value="ChtBD1_1"/>
    <property type="match status" value="1"/>
</dbReference>
<keyword evidence="1 4" id="KW-0147">Chitin-binding</keyword>
<accession>A0A507CAM6</accession>
<evidence type="ECO:0000259" key="6">
    <source>
        <dbReference type="PROSITE" id="PS50941"/>
    </source>
</evidence>
<evidence type="ECO:0000256" key="4">
    <source>
        <dbReference type="PROSITE-ProRule" id="PRU00261"/>
    </source>
</evidence>
<evidence type="ECO:0000256" key="5">
    <source>
        <dbReference type="SAM" id="MobiDB-lite"/>
    </source>
</evidence>
<dbReference type="GO" id="GO:0008061">
    <property type="term" value="F:chitin binding"/>
    <property type="evidence" value="ECO:0007669"/>
    <property type="project" value="UniProtKB-UniRule"/>
</dbReference>
<evidence type="ECO:0000256" key="3">
    <source>
        <dbReference type="ARBA" id="ARBA00022801"/>
    </source>
</evidence>
<evidence type="ECO:0000259" key="7">
    <source>
        <dbReference type="PROSITE" id="PS51677"/>
    </source>
</evidence>
<keyword evidence="2" id="KW-0479">Metal-binding</keyword>
<dbReference type="InterPro" id="IPR036861">
    <property type="entry name" value="Endochitinase-like_sf"/>
</dbReference>
<feature type="domain" description="Chitin-binding type-1" evidence="6">
    <location>
        <begin position="665"/>
        <end position="714"/>
    </location>
</feature>
<comment type="caution">
    <text evidence="4">Lacks conserved residue(s) required for the propagation of feature annotation.</text>
</comment>
<reference evidence="8 9" key="1">
    <citation type="journal article" date="2019" name="Sci. Rep.">
        <title>Comparative genomics of chytrid fungi reveal insights into the obligate biotrophic and pathogenic lifestyle of Synchytrium endobioticum.</title>
        <authorList>
            <person name="van de Vossenberg B.T.L.H."/>
            <person name="Warris S."/>
            <person name="Nguyen H.D.T."/>
            <person name="van Gent-Pelzer M.P.E."/>
            <person name="Joly D.L."/>
            <person name="van de Geest H.C."/>
            <person name="Bonants P.J.M."/>
            <person name="Smith D.S."/>
            <person name="Levesque C.A."/>
            <person name="van der Lee T.A.J."/>
        </authorList>
    </citation>
    <scope>NUCLEOTIDE SEQUENCE [LARGE SCALE GENOMIC DNA]</scope>
    <source>
        <strain evidence="8 9">JEL517</strain>
    </source>
</reference>
<protein>
    <recommendedName>
        <fullName evidence="10">NodB homology domain-containing protein</fullName>
    </recommendedName>
</protein>
<dbReference type="SUPFAM" id="SSF88713">
    <property type="entry name" value="Glycoside hydrolase/deacetylase"/>
    <property type="match status" value="1"/>
</dbReference>
<dbReference type="AlphaFoldDB" id="A0A507CAM6"/>
<dbReference type="STRING" id="1806994.A0A507CAM6"/>
<sequence length="714" mass="71350">MKQAKKQTTKAPKSKSWPYALASCVVLGGSILFASTDKSERFARALGRRQTVAAPPIIPAQPAAYPSSDESLFITGSYLNDPIVTSALAYINSVVPASLLNIAPSKYIQDSSVTYSANAATNCYWPSGLCTRTAAGAWGAADIVYCPQSYQWGLTYDDAPSENIVNGVHVNDTVSLMNQLDSMNIKATFFVTGSESSDSPASLSAIATRNHHVAHHSWSHHPFTSLTNTQVVAEMMYTAAIIYKNTGLSVRYFRPPYGDIDDRIRGIVNALGYRIVMWDGKYDSTDADVSANAANFAKVEGIISGWFNTIPGFISLQHTIDTFTSGTSIAALKKIQSLGGIKNQMMPVPQCLGDTQWYKNAQVTTVWNSCTIPGGCGGVVASPVASPVASAAPSPVASTIKASAAPSPVASTLTSAAPSPVASTLTSAAPSPVASTLTSAAPSPVASTLTSAAPSPVASTLKSAAPSPVASTLTSAAPSPVASTLTSAAPASPNPSTVLSSAAPSAAPSTVVASPVASIKPSTTAQSPVASAAPSTAASPVGLPVTSDGSCGAGTAVCGSGATIDGPCCSQYGWCGTGTAYCGNGCQAAFSYQGTCGAASSPVASAKGSAAASPVKASPSASAAPASPSASTVKASPVASPIKASPSASAPAPSSSSVGLPLTSDGSCGAGLAICGDGNNTDGPCCSKYGWCGSGTAYCGTGCQAAFSNNGVCA</sequence>
<evidence type="ECO:0008006" key="10">
    <source>
        <dbReference type="Google" id="ProtNLM"/>
    </source>
</evidence>
<gene>
    <name evidence="8" type="ORF">SmJEL517_g00105</name>
</gene>
<dbReference type="PROSITE" id="PS50941">
    <property type="entry name" value="CHIT_BIND_I_2"/>
    <property type="match status" value="2"/>
</dbReference>
<dbReference type="CDD" id="cd00035">
    <property type="entry name" value="ChtBD1"/>
    <property type="match status" value="1"/>
</dbReference>
<dbReference type="PANTHER" id="PTHR10587:SF133">
    <property type="entry name" value="CHITIN DEACETYLASE 1-RELATED"/>
    <property type="match status" value="1"/>
</dbReference>
<dbReference type="InterPro" id="IPR001002">
    <property type="entry name" value="Chitin-bd_1"/>
</dbReference>
<proteinExistence type="predicted"/>
<evidence type="ECO:0000313" key="9">
    <source>
        <dbReference type="Proteomes" id="UP000319731"/>
    </source>
</evidence>
<evidence type="ECO:0000256" key="1">
    <source>
        <dbReference type="ARBA" id="ARBA00022669"/>
    </source>
</evidence>
<dbReference type="PANTHER" id="PTHR10587">
    <property type="entry name" value="GLYCOSYL TRANSFERASE-RELATED"/>
    <property type="match status" value="1"/>
</dbReference>
<dbReference type="GO" id="GO:0016020">
    <property type="term" value="C:membrane"/>
    <property type="evidence" value="ECO:0007669"/>
    <property type="project" value="TreeGrafter"/>
</dbReference>
<feature type="disulfide bond" evidence="4">
    <location>
        <begin position="685"/>
        <end position="699"/>
    </location>
</feature>
<dbReference type="InterPro" id="IPR050248">
    <property type="entry name" value="Polysacc_deacetylase_ArnD"/>
</dbReference>
<keyword evidence="9" id="KW-1185">Reference proteome</keyword>
<feature type="domain" description="Chitin-binding type-1" evidence="6">
    <location>
        <begin position="548"/>
        <end position="598"/>
    </location>
</feature>
<dbReference type="SMART" id="SM00270">
    <property type="entry name" value="ChtBD1"/>
    <property type="match status" value="2"/>
</dbReference>
<organism evidence="8 9">
    <name type="scientific">Synchytrium microbalum</name>
    <dbReference type="NCBI Taxonomy" id="1806994"/>
    <lineage>
        <taxon>Eukaryota</taxon>
        <taxon>Fungi</taxon>
        <taxon>Fungi incertae sedis</taxon>
        <taxon>Chytridiomycota</taxon>
        <taxon>Chytridiomycota incertae sedis</taxon>
        <taxon>Chytridiomycetes</taxon>
        <taxon>Synchytriales</taxon>
        <taxon>Synchytriaceae</taxon>
        <taxon>Synchytrium</taxon>
    </lineage>
</organism>
<dbReference type="Proteomes" id="UP000319731">
    <property type="component" value="Unassembled WGS sequence"/>
</dbReference>
<keyword evidence="4" id="KW-1015">Disulfide bond</keyword>
<dbReference type="GO" id="GO:0046872">
    <property type="term" value="F:metal ion binding"/>
    <property type="evidence" value="ECO:0007669"/>
    <property type="project" value="UniProtKB-KW"/>
</dbReference>
<dbReference type="PROSITE" id="PS51677">
    <property type="entry name" value="NODB"/>
    <property type="match status" value="1"/>
</dbReference>
<feature type="domain" description="NodB homology" evidence="7">
    <location>
        <begin position="150"/>
        <end position="349"/>
    </location>
</feature>
<evidence type="ECO:0000313" key="8">
    <source>
        <dbReference type="EMBL" id="TPX38107.1"/>
    </source>
</evidence>
<dbReference type="GO" id="GO:0005975">
    <property type="term" value="P:carbohydrate metabolic process"/>
    <property type="evidence" value="ECO:0007669"/>
    <property type="project" value="InterPro"/>
</dbReference>
<comment type="caution">
    <text evidence="8">The sequence shown here is derived from an EMBL/GenBank/DDBJ whole genome shotgun (WGS) entry which is preliminary data.</text>
</comment>